<dbReference type="CDD" id="cd06171">
    <property type="entry name" value="Sigma70_r4"/>
    <property type="match status" value="1"/>
</dbReference>
<dbReference type="PANTHER" id="PTHR30385">
    <property type="entry name" value="SIGMA FACTOR F FLAGELLAR"/>
    <property type="match status" value="1"/>
</dbReference>
<name>A0ABX5YLW8_9PLAN</name>
<keyword evidence="8" id="KW-1185">Reference proteome</keyword>
<dbReference type="NCBIfam" id="TIGR02937">
    <property type="entry name" value="sigma70-ECF"/>
    <property type="match status" value="1"/>
</dbReference>
<evidence type="ECO:0000256" key="3">
    <source>
        <dbReference type="ARBA" id="ARBA00023125"/>
    </source>
</evidence>
<dbReference type="InterPro" id="IPR007627">
    <property type="entry name" value="RNA_pol_sigma70_r2"/>
</dbReference>
<dbReference type="Gene3D" id="1.10.10.10">
    <property type="entry name" value="Winged helix-like DNA-binding domain superfamily/Winged helix DNA-binding domain"/>
    <property type="match status" value="1"/>
</dbReference>
<dbReference type="InterPro" id="IPR013325">
    <property type="entry name" value="RNA_pol_sigma_r2"/>
</dbReference>
<dbReference type="InterPro" id="IPR014326">
    <property type="entry name" value="RNA_pol_sigma-70_Plancto"/>
</dbReference>
<dbReference type="SUPFAM" id="SSF88659">
    <property type="entry name" value="Sigma3 and sigma4 domains of RNA polymerase sigma factors"/>
    <property type="match status" value="1"/>
</dbReference>
<evidence type="ECO:0000256" key="2">
    <source>
        <dbReference type="ARBA" id="ARBA00023082"/>
    </source>
</evidence>
<feature type="domain" description="RNA polymerase sigma factor 70 region 4 type 2" evidence="6">
    <location>
        <begin position="147"/>
        <end position="196"/>
    </location>
</feature>
<dbReference type="InterPro" id="IPR014284">
    <property type="entry name" value="RNA_pol_sigma-70_dom"/>
</dbReference>
<keyword evidence="1" id="KW-0805">Transcription regulation</keyword>
<dbReference type="Pfam" id="PF08281">
    <property type="entry name" value="Sigma70_r4_2"/>
    <property type="match status" value="1"/>
</dbReference>
<organism evidence="7 8">
    <name type="scientific">Gimesia maris</name>
    <dbReference type="NCBI Taxonomy" id="122"/>
    <lineage>
        <taxon>Bacteria</taxon>
        <taxon>Pseudomonadati</taxon>
        <taxon>Planctomycetota</taxon>
        <taxon>Planctomycetia</taxon>
        <taxon>Planctomycetales</taxon>
        <taxon>Planctomycetaceae</taxon>
        <taxon>Gimesia</taxon>
    </lineage>
</organism>
<evidence type="ECO:0000313" key="8">
    <source>
        <dbReference type="Proteomes" id="UP000322887"/>
    </source>
</evidence>
<dbReference type="Gene3D" id="1.10.1740.10">
    <property type="match status" value="1"/>
</dbReference>
<dbReference type="EMBL" id="CP042910">
    <property type="protein sequence ID" value="QEG16645.1"/>
    <property type="molecule type" value="Genomic_DNA"/>
</dbReference>
<keyword evidence="2" id="KW-0731">Sigma factor</keyword>
<evidence type="ECO:0000313" key="7">
    <source>
        <dbReference type="EMBL" id="QEG16645.1"/>
    </source>
</evidence>
<keyword evidence="4" id="KW-0804">Transcription</keyword>
<accession>A0ABX5YLW8</accession>
<dbReference type="NCBIfam" id="TIGR02984">
    <property type="entry name" value="Sig-70_plancto1"/>
    <property type="match status" value="1"/>
</dbReference>
<feature type="domain" description="RNA polymerase sigma-70 region 2" evidence="5">
    <location>
        <begin position="44"/>
        <end position="94"/>
    </location>
</feature>
<evidence type="ECO:0000256" key="1">
    <source>
        <dbReference type="ARBA" id="ARBA00023015"/>
    </source>
</evidence>
<gene>
    <name evidence="7" type="primary">sigD_1</name>
    <name evidence="7" type="ORF">GmarT_25110</name>
</gene>
<dbReference type="GeneID" id="98647077"/>
<reference evidence="7 8" key="1">
    <citation type="submission" date="2019-08" db="EMBL/GenBank/DDBJ databases">
        <title>Deep-cultivation of Planctomycetes and their phenomic and genomic characterization uncovers novel biology.</title>
        <authorList>
            <person name="Wiegand S."/>
            <person name="Jogler M."/>
            <person name="Boedeker C."/>
            <person name="Pinto D."/>
            <person name="Vollmers J."/>
            <person name="Rivas-Marin E."/>
            <person name="Kohn T."/>
            <person name="Peeters S.H."/>
            <person name="Heuer A."/>
            <person name="Rast P."/>
            <person name="Oberbeckmann S."/>
            <person name="Bunk B."/>
            <person name="Jeske O."/>
            <person name="Meyerdierks A."/>
            <person name="Storesund J.E."/>
            <person name="Kallscheuer N."/>
            <person name="Luecker S."/>
            <person name="Lage O.M."/>
            <person name="Pohl T."/>
            <person name="Merkel B.J."/>
            <person name="Hornburger P."/>
            <person name="Mueller R.-W."/>
            <person name="Bruemmer F."/>
            <person name="Labrenz M."/>
            <person name="Spormann A.M."/>
            <person name="Op den Camp H."/>
            <person name="Overmann J."/>
            <person name="Amann R."/>
            <person name="Jetten M.S.M."/>
            <person name="Mascher T."/>
            <person name="Medema M.H."/>
            <person name="Devos D.P."/>
            <person name="Kaster A.-K."/>
            <person name="Ovreas L."/>
            <person name="Rohde M."/>
            <person name="Galperin M.Y."/>
            <person name="Jogler C."/>
        </authorList>
    </citation>
    <scope>NUCLEOTIDE SEQUENCE [LARGE SCALE GENOMIC DNA]</scope>
    <source>
        <strain evidence="7 8">DSM 8797</strain>
    </source>
</reference>
<dbReference type="InterPro" id="IPR036388">
    <property type="entry name" value="WH-like_DNA-bd_sf"/>
</dbReference>
<evidence type="ECO:0000256" key="4">
    <source>
        <dbReference type="ARBA" id="ARBA00023163"/>
    </source>
</evidence>
<dbReference type="Proteomes" id="UP000322887">
    <property type="component" value="Chromosome"/>
</dbReference>
<dbReference type="PANTHER" id="PTHR30385:SF8">
    <property type="entry name" value="RNA POLYMERASE SIGMA-E FACTOR"/>
    <property type="match status" value="1"/>
</dbReference>
<evidence type="ECO:0000259" key="6">
    <source>
        <dbReference type="Pfam" id="PF08281"/>
    </source>
</evidence>
<keyword evidence="3" id="KW-0238">DNA-binding</keyword>
<dbReference type="InterPro" id="IPR013249">
    <property type="entry name" value="RNA_pol_sigma70_r4_t2"/>
</dbReference>
<dbReference type="SUPFAM" id="SSF88946">
    <property type="entry name" value="Sigma2 domain of RNA polymerase sigma factors"/>
    <property type="match status" value="1"/>
</dbReference>
<proteinExistence type="predicted"/>
<dbReference type="RefSeq" id="WP_002648157.1">
    <property type="nucleotide sequence ID" value="NZ_CP042910.1"/>
</dbReference>
<sequence>MSQTHFQELIQRTRAGDQAAENELLQKCRAYISLIARAQIEGWMRTKVDASDLVQQTLLEAHQGLARFKGETEAEWLGWLRGILKHNTLDFARQFQGAAKRDVKREFSFDQYGTADSRSTAQKWEMKDSTETPSRILMNREQEILMAEAVSELPEDYQEVIMLRNLQRLSFKQVAERMNRSPGAVQMLWLRALNQLQERLEHPEERK</sequence>
<dbReference type="InterPro" id="IPR013324">
    <property type="entry name" value="RNA_pol_sigma_r3/r4-like"/>
</dbReference>
<dbReference type="Pfam" id="PF04542">
    <property type="entry name" value="Sigma70_r2"/>
    <property type="match status" value="1"/>
</dbReference>
<protein>
    <submittedName>
        <fullName evidence="7">ECF RNA polymerase sigma factor SigD</fullName>
    </submittedName>
</protein>
<evidence type="ECO:0000259" key="5">
    <source>
        <dbReference type="Pfam" id="PF04542"/>
    </source>
</evidence>